<name>A0ACB8U635_9APHY</name>
<keyword evidence="2" id="KW-1185">Reference proteome</keyword>
<organism evidence="1 2">
    <name type="scientific">Irpex rosettiformis</name>
    <dbReference type="NCBI Taxonomy" id="378272"/>
    <lineage>
        <taxon>Eukaryota</taxon>
        <taxon>Fungi</taxon>
        <taxon>Dikarya</taxon>
        <taxon>Basidiomycota</taxon>
        <taxon>Agaricomycotina</taxon>
        <taxon>Agaricomycetes</taxon>
        <taxon>Polyporales</taxon>
        <taxon>Irpicaceae</taxon>
        <taxon>Irpex</taxon>
    </lineage>
</organism>
<comment type="caution">
    <text evidence="1">The sequence shown here is derived from an EMBL/GenBank/DDBJ whole genome shotgun (WGS) entry which is preliminary data.</text>
</comment>
<reference evidence="1" key="1">
    <citation type="journal article" date="2021" name="Environ. Microbiol.">
        <title>Gene family expansions and transcriptome signatures uncover fungal adaptations to wood decay.</title>
        <authorList>
            <person name="Hage H."/>
            <person name="Miyauchi S."/>
            <person name="Viragh M."/>
            <person name="Drula E."/>
            <person name="Min B."/>
            <person name="Chaduli D."/>
            <person name="Navarro D."/>
            <person name="Favel A."/>
            <person name="Norest M."/>
            <person name="Lesage-Meessen L."/>
            <person name="Balint B."/>
            <person name="Merenyi Z."/>
            <person name="de Eugenio L."/>
            <person name="Morin E."/>
            <person name="Martinez A.T."/>
            <person name="Baldrian P."/>
            <person name="Stursova M."/>
            <person name="Martinez M.J."/>
            <person name="Novotny C."/>
            <person name="Magnuson J.K."/>
            <person name="Spatafora J.W."/>
            <person name="Maurice S."/>
            <person name="Pangilinan J."/>
            <person name="Andreopoulos W."/>
            <person name="LaButti K."/>
            <person name="Hundley H."/>
            <person name="Na H."/>
            <person name="Kuo A."/>
            <person name="Barry K."/>
            <person name="Lipzen A."/>
            <person name="Henrissat B."/>
            <person name="Riley R."/>
            <person name="Ahrendt S."/>
            <person name="Nagy L.G."/>
            <person name="Grigoriev I.V."/>
            <person name="Martin F."/>
            <person name="Rosso M.N."/>
        </authorList>
    </citation>
    <scope>NUCLEOTIDE SEQUENCE</scope>
    <source>
        <strain evidence="1">CBS 384.51</strain>
    </source>
</reference>
<evidence type="ECO:0000313" key="1">
    <source>
        <dbReference type="EMBL" id="KAI0089651.1"/>
    </source>
</evidence>
<sequence>MTYFARTRSVALDTVLPPDCFTRFSCSQLEKHLGRDEYRTLEQAERECVETIRRSTPNRREQLGQIDCVRICAVIHSSTASVYYQPSATIKSRYKVLTDPVDCVRICADFPSSAVCVSFPPNVIGAHRKTALVFCYYRITLSYQLGVRQTCSIQGLGRGCQRQVIPKPEDTPNEFNYHRNARSFGRFPPGEQLVWDKDWTLGA</sequence>
<evidence type="ECO:0000313" key="2">
    <source>
        <dbReference type="Proteomes" id="UP001055072"/>
    </source>
</evidence>
<dbReference type="Proteomes" id="UP001055072">
    <property type="component" value="Unassembled WGS sequence"/>
</dbReference>
<proteinExistence type="predicted"/>
<protein>
    <submittedName>
        <fullName evidence="1">Uncharacterized protein</fullName>
    </submittedName>
</protein>
<dbReference type="EMBL" id="MU274910">
    <property type="protein sequence ID" value="KAI0089651.1"/>
    <property type="molecule type" value="Genomic_DNA"/>
</dbReference>
<accession>A0ACB8U635</accession>
<gene>
    <name evidence="1" type="ORF">BDY19DRAFT_905942</name>
</gene>